<keyword evidence="3" id="KW-0227">DNA damage</keyword>
<keyword evidence="11" id="KW-1185">Reference proteome</keyword>
<dbReference type="SUPFAM" id="SSF48371">
    <property type="entry name" value="ARM repeat"/>
    <property type="match status" value="1"/>
</dbReference>
<feature type="compositionally biased region" description="Basic and acidic residues" evidence="8">
    <location>
        <begin position="635"/>
        <end position="663"/>
    </location>
</feature>
<reference evidence="10 11" key="1">
    <citation type="journal article" date="2021" name="Comput. Struct. Biotechnol. J.">
        <title>De novo genome assembly of the potent medicinal plant Rehmannia glutinosa using nanopore technology.</title>
        <authorList>
            <person name="Ma L."/>
            <person name="Dong C."/>
            <person name="Song C."/>
            <person name="Wang X."/>
            <person name="Zheng X."/>
            <person name="Niu Y."/>
            <person name="Chen S."/>
            <person name="Feng W."/>
        </authorList>
    </citation>
    <scope>NUCLEOTIDE SEQUENCE [LARGE SCALE GENOMIC DNA]</scope>
    <source>
        <strain evidence="10">DH-2019</strain>
    </source>
</reference>
<evidence type="ECO:0000256" key="8">
    <source>
        <dbReference type="SAM" id="MobiDB-lite"/>
    </source>
</evidence>
<keyword evidence="6" id="KW-0539">Nucleus</keyword>
<gene>
    <name evidence="10" type="ORF">DH2020_018783</name>
</gene>
<evidence type="ECO:0000256" key="3">
    <source>
        <dbReference type="ARBA" id="ARBA00022763"/>
    </source>
</evidence>
<evidence type="ECO:0000256" key="2">
    <source>
        <dbReference type="ARBA" id="ARBA00022618"/>
    </source>
</evidence>
<dbReference type="CDD" id="cd20404">
    <property type="entry name" value="Tudor_Agenet_AtEML-like"/>
    <property type="match status" value="1"/>
</dbReference>
<dbReference type="PANTHER" id="PTHR12663">
    <property type="entry name" value="ANDROGEN INDUCED INHIBITOR OF PROLIFERATION AS3 / PDS5-RELATED"/>
    <property type="match status" value="1"/>
</dbReference>
<feature type="region of interest" description="Disordered" evidence="8">
    <location>
        <begin position="628"/>
        <end position="663"/>
    </location>
</feature>
<name>A0ABR0WMP4_REHGL</name>
<feature type="region of interest" description="Disordered" evidence="8">
    <location>
        <begin position="347"/>
        <end position="419"/>
    </location>
</feature>
<organism evidence="10 11">
    <name type="scientific">Rehmannia glutinosa</name>
    <name type="common">Chinese foxglove</name>
    <dbReference type="NCBI Taxonomy" id="99300"/>
    <lineage>
        <taxon>Eukaryota</taxon>
        <taxon>Viridiplantae</taxon>
        <taxon>Streptophyta</taxon>
        <taxon>Embryophyta</taxon>
        <taxon>Tracheophyta</taxon>
        <taxon>Spermatophyta</taxon>
        <taxon>Magnoliopsida</taxon>
        <taxon>eudicotyledons</taxon>
        <taxon>Gunneridae</taxon>
        <taxon>Pentapetalae</taxon>
        <taxon>asterids</taxon>
        <taxon>lamiids</taxon>
        <taxon>Lamiales</taxon>
        <taxon>Orobanchaceae</taxon>
        <taxon>Rehmannieae</taxon>
        <taxon>Rehmannia</taxon>
    </lineage>
</organism>
<evidence type="ECO:0000256" key="9">
    <source>
        <dbReference type="SAM" id="Phobius"/>
    </source>
</evidence>
<proteinExistence type="predicted"/>
<dbReference type="InterPro" id="IPR016024">
    <property type="entry name" value="ARM-type_fold"/>
</dbReference>
<keyword evidence="4" id="KW-0498">Mitosis</keyword>
<feature type="compositionally biased region" description="Basic and acidic residues" evidence="8">
    <location>
        <begin position="391"/>
        <end position="400"/>
    </location>
</feature>
<evidence type="ECO:0000256" key="7">
    <source>
        <dbReference type="ARBA" id="ARBA00023306"/>
    </source>
</evidence>
<evidence type="ECO:0000256" key="1">
    <source>
        <dbReference type="ARBA" id="ARBA00004123"/>
    </source>
</evidence>
<evidence type="ECO:0000256" key="6">
    <source>
        <dbReference type="ARBA" id="ARBA00023242"/>
    </source>
</evidence>
<keyword evidence="9" id="KW-0812">Transmembrane</keyword>
<protein>
    <submittedName>
        <fullName evidence="10">Uncharacterized protein</fullName>
    </submittedName>
</protein>
<sequence length="663" mass="75006">MSFYLLSQNLLSPFNMDSPSLDDSSQKAIEGDLVDTGERLLALPSSTDELLILFEKAESLLAKVWQRPPVSTCFSLLPAMKALITNEILCHDDVNVQVAVASCFNELTRITCPDPPYDDDVMKVFFRLFMTAFRQLSCESGQNYTRALQIIETMAKVRSFLMLLDIDTDGLIVEMFQLFLNNINHPSDVFKYMEMIMTLVIEESDEISFELLKPLLTSVKMENKNTSPTSWELGKKVFENCATKLRSYLREAVKEMNLVMADYAVIVTCICHFISDDASSGKNMCCRLVALHGHRLLSPSPSSGIRVNPVVTIMLEVRCMYMSNEGWCQKASPNVGDGTSQLDGCSKDNGTKVNDENSSETLKGCQPIAQSGTDSGALRMRRGRKPNSVIRPEEGYEHVWTRGGKHSGEASSDGYNEEKADSTLVKELGNASNSSKKKYYSINEGNLPKRSDNATKKTGQRAIAESSNIRVQKEKGILSDTSPEGEYELLPQEQQGRKEIISQKHVHKDDVDRMEEFHMSKPEKVNYPRKDKEMKSGRSRVYYGDKLVNLRIQVWWPMDEVFYAGTVTAFDPETKKHTVLRRFLFIFSLFLYFPLAGYLSCHLNILYDDNETEILNLRKETWELCADEQLPQDDGENHAGKEESEKLLEKMETGHIPEDVTKG</sequence>
<dbReference type="EMBL" id="JABTTQ020000010">
    <property type="protein sequence ID" value="KAK6147871.1"/>
    <property type="molecule type" value="Genomic_DNA"/>
</dbReference>
<evidence type="ECO:0000313" key="10">
    <source>
        <dbReference type="EMBL" id="KAK6147871.1"/>
    </source>
</evidence>
<feature type="transmembrane region" description="Helical" evidence="9">
    <location>
        <begin position="583"/>
        <end position="607"/>
    </location>
</feature>
<keyword evidence="2" id="KW-0132">Cell division</keyword>
<keyword evidence="5" id="KW-0234">DNA repair</keyword>
<evidence type="ECO:0000256" key="5">
    <source>
        <dbReference type="ARBA" id="ARBA00023204"/>
    </source>
</evidence>
<comment type="subcellular location">
    <subcellularLocation>
        <location evidence="1">Nucleus</location>
    </subcellularLocation>
</comment>
<accession>A0ABR0WMP4</accession>
<evidence type="ECO:0000313" key="11">
    <source>
        <dbReference type="Proteomes" id="UP001318860"/>
    </source>
</evidence>
<dbReference type="Proteomes" id="UP001318860">
    <property type="component" value="Unassembled WGS sequence"/>
</dbReference>
<evidence type="ECO:0000256" key="4">
    <source>
        <dbReference type="ARBA" id="ARBA00022776"/>
    </source>
</evidence>
<keyword evidence="9" id="KW-1133">Transmembrane helix</keyword>
<dbReference type="Pfam" id="PF20168">
    <property type="entry name" value="PDS5"/>
    <property type="match status" value="1"/>
</dbReference>
<keyword evidence="9" id="KW-0472">Membrane</keyword>
<dbReference type="InterPro" id="IPR039776">
    <property type="entry name" value="Pds5"/>
</dbReference>
<dbReference type="PANTHER" id="PTHR12663:SF69">
    <property type="entry name" value="SISTER CHROMATID COHESION PROTEIN PDS5 HOMOLOG E"/>
    <property type="match status" value="1"/>
</dbReference>
<keyword evidence="7" id="KW-0131">Cell cycle</keyword>
<comment type="caution">
    <text evidence="10">The sequence shown here is derived from an EMBL/GenBank/DDBJ whole genome shotgun (WGS) entry which is preliminary data.</text>
</comment>
<feature type="region of interest" description="Disordered" evidence="8">
    <location>
        <begin position="443"/>
        <end position="464"/>
    </location>
</feature>